<sequence>TVSLPGGVRTVSLPGGVRTVSLPGGVRTVSLPGGVSLMSLKCFTSNNVLSLSVIFQTKIIFLSLSMIFQTKISNFLCLTTFNLKFHGTGIRLLCFSNPGRIDHMALASFCCVFVLDKEIR</sequence>
<keyword evidence="2" id="KW-1185">Reference proteome</keyword>
<gene>
    <name evidence="1" type="ORF">OTU49_000404</name>
</gene>
<feature type="non-terminal residue" evidence="1">
    <location>
        <position position="1"/>
    </location>
</feature>
<reference evidence="1 2" key="1">
    <citation type="journal article" date="2024" name="BMC Genomics">
        <title>Genome assembly of redclaw crayfish (Cherax quadricarinatus) provides insights into its immune adaptation and hypoxia tolerance.</title>
        <authorList>
            <person name="Liu Z."/>
            <person name="Zheng J."/>
            <person name="Li H."/>
            <person name="Fang K."/>
            <person name="Wang S."/>
            <person name="He J."/>
            <person name="Zhou D."/>
            <person name="Weng S."/>
            <person name="Chi M."/>
            <person name="Gu Z."/>
            <person name="He J."/>
            <person name="Li F."/>
            <person name="Wang M."/>
        </authorList>
    </citation>
    <scope>NUCLEOTIDE SEQUENCE [LARGE SCALE GENOMIC DNA]</scope>
    <source>
        <strain evidence="1">ZL_2023a</strain>
    </source>
</reference>
<dbReference type="Proteomes" id="UP001445076">
    <property type="component" value="Unassembled WGS sequence"/>
</dbReference>
<organism evidence="1 2">
    <name type="scientific">Cherax quadricarinatus</name>
    <name type="common">Australian red claw crayfish</name>
    <dbReference type="NCBI Taxonomy" id="27406"/>
    <lineage>
        <taxon>Eukaryota</taxon>
        <taxon>Metazoa</taxon>
        <taxon>Ecdysozoa</taxon>
        <taxon>Arthropoda</taxon>
        <taxon>Crustacea</taxon>
        <taxon>Multicrustacea</taxon>
        <taxon>Malacostraca</taxon>
        <taxon>Eumalacostraca</taxon>
        <taxon>Eucarida</taxon>
        <taxon>Decapoda</taxon>
        <taxon>Pleocyemata</taxon>
        <taxon>Astacidea</taxon>
        <taxon>Parastacoidea</taxon>
        <taxon>Parastacidae</taxon>
        <taxon>Cherax</taxon>
    </lineage>
</organism>
<evidence type="ECO:0000313" key="2">
    <source>
        <dbReference type="Proteomes" id="UP001445076"/>
    </source>
</evidence>
<accession>A0AAW0XYQ0</accession>
<comment type="caution">
    <text evidence="1">The sequence shown here is derived from an EMBL/GenBank/DDBJ whole genome shotgun (WGS) entry which is preliminary data.</text>
</comment>
<dbReference type="AlphaFoldDB" id="A0AAW0XYQ0"/>
<proteinExistence type="predicted"/>
<dbReference type="EMBL" id="JARKIK010000020">
    <property type="protein sequence ID" value="KAK8745023.1"/>
    <property type="molecule type" value="Genomic_DNA"/>
</dbReference>
<protein>
    <submittedName>
        <fullName evidence="1">Uncharacterized protein</fullName>
    </submittedName>
</protein>
<name>A0AAW0XYQ0_CHEQU</name>
<evidence type="ECO:0000313" key="1">
    <source>
        <dbReference type="EMBL" id="KAK8745023.1"/>
    </source>
</evidence>